<dbReference type="SUPFAM" id="SSF48371">
    <property type="entry name" value="ARM repeat"/>
    <property type="match status" value="1"/>
</dbReference>
<dbReference type="OrthoDB" id="10250458at2759"/>
<dbReference type="EMBL" id="BGZK01001192">
    <property type="protein sequence ID" value="GBP73920.1"/>
    <property type="molecule type" value="Genomic_DNA"/>
</dbReference>
<evidence type="ECO:0000259" key="2">
    <source>
        <dbReference type="Pfam" id="PF08609"/>
    </source>
</evidence>
<gene>
    <name evidence="3" type="primary">Hspbp1</name>
    <name evidence="3" type="ORF">EVAR_103146_1</name>
</gene>
<accession>A0A4C1YFU4</accession>
<dbReference type="InterPro" id="IPR013918">
    <property type="entry name" value="Nucleotide_exch_fac_Fes1"/>
</dbReference>
<proteinExistence type="predicted"/>
<protein>
    <submittedName>
        <fullName evidence="3">Hsp70-binding protein 1</fullName>
    </submittedName>
</protein>
<dbReference type="STRING" id="151549.A0A4C1YFU4"/>
<name>A0A4C1YFU4_EUMVA</name>
<dbReference type="InterPro" id="IPR016024">
    <property type="entry name" value="ARM-type_fold"/>
</dbReference>
<dbReference type="InterPro" id="IPR050693">
    <property type="entry name" value="Hsp70_NEF-Inhibitors"/>
</dbReference>
<dbReference type="Gene3D" id="1.25.10.10">
    <property type="entry name" value="Leucine-rich Repeat Variant"/>
    <property type="match status" value="1"/>
</dbReference>
<dbReference type="Proteomes" id="UP000299102">
    <property type="component" value="Unassembled WGS sequence"/>
</dbReference>
<sequence length="364" mass="40599">MGSNNHVDNSGIGTNAIAGAITFPTRNENSNDGNVQLIPSQPRQPTDLQGLLRFALEATKAEDAPGNSEFGPMGEEQRRFLEEAMKSLTMDVAELLRDAIKLLTDKERINSIQLDQPLPVDIKAAFDNLLEYVDDIDVAIDFYKMGGFAMFPICYGSENEMIRTLTSTLLGEVCQNNPLCQAKALEYGLLNILLNLAGTEKGLALTKTLFALSCTIRGYDPACNEFVAKNGCAILVKVLDEPECATRNKAFFLITSLCHNYPQSRVKFIETNLIASIAQHMKQKIIDETQIHLSILQSLIEESDTRLFTQMRNPQLKLKSTIEEILQLPELQSEIFSKERECCLQILTKVFSDESQVQEDGPDR</sequence>
<evidence type="ECO:0000313" key="4">
    <source>
        <dbReference type="Proteomes" id="UP000299102"/>
    </source>
</evidence>
<reference evidence="3 4" key="1">
    <citation type="journal article" date="2019" name="Commun. Biol.">
        <title>The bagworm genome reveals a unique fibroin gene that provides high tensile strength.</title>
        <authorList>
            <person name="Kono N."/>
            <person name="Nakamura H."/>
            <person name="Ohtoshi R."/>
            <person name="Tomita M."/>
            <person name="Numata K."/>
            <person name="Arakawa K."/>
        </authorList>
    </citation>
    <scope>NUCLEOTIDE SEQUENCE [LARGE SCALE GENOMIC DNA]</scope>
</reference>
<evidence type="ECO:0000256" key="1">
    <source>
        <dbReference type="ARBA" id="ARBA00022737"/>
    </source>
</evidence>
<dbReference type="PANTHER" id="PTHR19316">
    <property type="entry name" value="PROTEIN FOLDING REGULATOR"/>
    <property type="match status" value="1"/>
</dbReference>
<dbReference type="PANTHER" id="PTHR19316:SF18">
    <property type="entry name" value="HSP70-BINDING PROTEIN 1"/>
    <property type="match status" value="1"/>
</dbReference>
<comment type="caution">
    <text evidence="3">The sequence shown here is derived from an EMBL/GenBank/DDBJ whole genome shotgun (WGS) entry which is preliminary data.</text>
</comment>
<feature type="domain" description="Nucleotide exchange factor Fes1" evidence="2">
    <location>
        <begin position="48"/>
        <end position="139"/>
    </location>
</feature>
<keyword evidence="1" id="KW-0677">Repeat</keyword>
<dbReference type="GO" id="GO:0005783">
    <property type="term" value="C:endoplasmic reticulum"/>
    <property type="evidence" value="ECO:0007669"/>
    <property type="project" value="TreeGrafter"/>
</dbReference>
<dbReference type="Pfam" id="PF08609">
    <property type="entry name" value="Fes1"/>
    <property type="match status" value="1"/>
</dbReference>
<dbReference type="GO" id="GO:0000774">
    <property type="term" value="F:adenyl-nucleotide exchange factor activity"/>
    <property type="evidence" value="ECO:0007669"/>
    <property type="project" value="TreeGrafter"/>
</dbReference>
<keyword evidence="4" id="KW-1185">Reference proteome</keyword>
<dbReference type="AlphaFoldDB" id="A0A4C1YFU4"/>
<evidence type="ECO:0000313" key="3">
    <source>
        <dbReference type="EMBL" id="GBP73920.1"/>
    </source>
</evidence>
<dbReference type="InterPro" id="IPR011989">
    <property type="entry name" value="ARM-like"/>
</dbReference>
<organism evidence="3 4">
    <name type="scientific">Eumeta variegata</name>
    <name type="common">Bagworm moth</name>
    <name type="synonym">Eumeta japonica</name>
    <dbReference type="NCBI Taxonomy" id="151549"/>
    <lineage>
        <taxon>Eukaryota</taxon>
        <taxon>Metazoa</taxon>
        <taxon>Ecdysozoa</taxon>
        <taxon>Arthropoda</taxon>
        <taxon>Hexapoda</taxon>
        <taxon>Insecta</taxon>
        <taxon>Pterygota</taxon>
        <taxon>Neoptera</taxon>
        <taxon>Endopterygota</taxon>
        <taxon>Lepidoptera</taxon>
        <taxon>Glossata</taxon>
        <taxon>Ditrysia</taxon>
        <taxon>Tineoidea</taxon>
        <taxon>Psychidae</taxon>
        <taxon>Oiketicinae</taxon>
        <taxon>Eumeta</taxon>
    </lineage>
</organism>